<reference evidence="1" key="1">
    <citation type="journal article" date="2020" name="Nature">
        <title>Giant virus diversity and host interactions through global metagenomics.</title>
        <authorList>
            <person name="Schulz F."/>
            <person name="Roux S."/>
            <person name="Paez-Espino D."/>
            <person name="Jungbluth S."/>
            <person name="Walsh D.A."/>
            <person name="Denef V.J."/>
            <person name="McMahon K.D."/>
            <person name="Konstantinidis K.T."/>
            <person name="Eloe-Fadrosh E.A."/>
            <person name="Kyrpides N.C."/>
            <person name="Woyke T."/>
        </authorList>
    </citation>
    <scope>NUCLEOTIDE SEQUENCE</scope>
    <source>
        <strain evidence="1">GVMAG-M-3300023110-24</strain>
    </source>
</reference>
<sequence length="108" mass="13368">MNKTKKKENLYFKNYDLYSDASPNDTIRIKYTTIFDVKNTIKKLEKLYKTNKYPHTRISKVVNVMTQRLRVINQKDKRYILSKKYFEFLKKRTKEKDQKKRKKMIFKM</sequence>
<organism evidence="1">
    <name type="scientific">viral metagenome</name>
    <dbReference type="NCBI Taxonomy" id="1070528"/>
    <lineage>
        <taxon>unclassified sequences</taxon>
        <taxon>metagenomes</taxon>
        <taxon>organismal metagenomes</taxon>
    </lineage>
</organism>
<accession>A0A6C0CZN8</accession>
<protein>
    <submittedName>
        <fullName evidence="1">Uncharacterized protein</fullName>
    </submittedName>
</protein>
<dbReference type="AlphaFoldDB" id="A0A6C0CZN8"/>
<proteinExistence type="predicted"/>
<dbReference type="EMBL" id="MN739509">
    <property type="protein sequence ID" value="QHT09284.1"/>
    <property type="molecule type" value="Genomic_DNA"/>
</dbReference>
<evidence type="ECO:0000313" key="1">
    <source>
        <dbReference type="EMBL" id="QHT09284.1"/>
    </source>
</evidence>
<name>A0A6C0CZN8_9ZZZZ</name>